<sequence length="2427" mass="267602">MDEQQFVQLLEALMEPDTERVKSATATLNKNYYNSPASLNALLQILCGHPKPQLRQLAAVEARKLVVKHWANLPAEQKASLRNQLFQFTLNEEVTLTRHSAARVIAAIASQDFEDGEWADLPGYLQQAATSSNVKQREVGTYIIFTTLESVGDSFPGKPADLYKLFSSTIQDPESVEVRINTMLGLSRLAMLLEPDEDPKSLALFQESIPAMVTVLKATVDEGDEDRAMQAFEVFQTLLGCESALLAKHFGDLVRFMLELSSSTNVEDDYRSQALAFLMQCVRYRKLKVQSLRIGEELTLKALHIVTELGDLSSEEEDVTPARSALGLLDILASSLPPSQVVIPLLRNLGQYFQSPNPDYRQAGILALGMCVEGAPDFIATQLNEILPMVLHLLEDPELKVRAAALNGVARLADDLAEDVGKEHARLIPAMLKNFDLAASNMQGAEDERNLSIVRGSCHAIDSLIEGLEPEDAGKYVPELVPRFSKLFHHEDLKVKSAAIGAVGSIASASEKAFIPFFEQTMNELSPYVRIKDSQDELDLRGVTCDSMGKIASAVGPGPFEPYVLPLMEASEEALHLDHPRLRETSYILWSTMAKVYEEGFAKYLPGAVKGLQDCLDQEETGLDVELGEEAADLAGSEVIIQGRKIKVAAADDDDDDSDLNEALMDAEDDDDWDDLEGVSAVAMEKEIAAEVYGDIITHTRREYIPYMETTVTKLLELVDHSYEGIRKAALGTLWRTFACLFGMAEGDGMAKWKPGLPLAVDPPEELKKLGNLVMTATMTIWQDEMDRGTVTDINRDVAATLKLCGPAVLLTENGTVVPDLCQHLLAVITKRHPCQQDLGDEADEEILDESSEYDWLVIETALEAVTCLAVALGSQFAELWKMFEKPIVKYASSQDSTERSAAVGTMAECVGNMGAACTPYTGSLLKLLLHRLSDEDPETKSNAVYGIGLLCEMTTADDEILKSLPTIFSKLEPLLDSQDQARLLDNTAGCVSRFISKHPGKLPIAEVLPRLVQLLPLREDYEENKPVFGMIVKLYQQNEPTVQQLTGQLMPVFERVLSPPEEQLEDETRSQLVELVQYLRNATSLRAPEPQSSTQLHPPPRGASPSTTGPSTVDVSILYLRDLVNLRAREKCSHRYDCQSEAGAPARRARMAQQGTRGWKAITVGLVSILATSALAGPDLTTKHEKGRCAMRGQCGKQSFFGSELPCPDNGLAKTPDDDVRKKLVDICGAQWSDSDICCDGDQLDVLKTNLDRATPIINACPACKENFYNLFCTFTCSPDQSTFVNVTSAEPKGDKYLVTELDNLWSDKYASTFYDSCKDVKFGATNGKAMDFIGGGAKNYTQFLKFLGDKKFLGSPFQINFPRPSEAGFPGMDAMDKHAYPCDTDDERYRCACLDCGTSCTELPEVQEEKQCYVGLLPCLSFAVIIVYSCLLGLLCAAVVAHAAVQNHSRHKTERMRLLQDTSPSDDEDEGDIVHNVGMLDRPTKHYFINTWCDRTFSRLGYICARFPVITIATSVIVVVLMSLGWLRFQIETDPVNLWVSPDSAAAQEKAFFDEQFGPFFRAEQAFLVNDTLGVPGPVLSYETLDWWFGVENQIQRLKSSEHGVTLDQVCFKPVGDDCVVQSVTGYFQGDFANVVASSWQDDLLECVDNPSQCLPTFQQPLDPHLLFGGVNESVLDAKALVVTWVVKNHPKGTPEEQRAMDFENEMKNYLKFVSDEAHKRGLRLSFNTEVSLEQELSKSTNTDAKIVVISYIIMFLYASLALGSTTLTVRSVLRNPANALVQSKFMLGTVGILIVLMSVSASVGLFSAAGIKVTLIIAEVIPFLVLAVGVDNIFLIVHEFERINISHPEGTIPERVSRALGRMGPSILLSALTETTAFALGCAVGMPAVRNFAAYAAGAVFINAILQVTMFIAVLSLNQERVETNRADCFPCVRVKRADPGYLNGGMGYGAGEEGALQRFIRKTYAPAILGKKTKVGIIALFFGIFTAGVALFPQVELGLDQRIAIPSDSYLIPYFNDLYDYLDVGPPVYFVTKELKVPNRQPQKQLCGRFSTCDRDSLANIIEAERKRPEVSYLAASAANWLDDYFLWLNPENEKCCVDNKGKPCFQDRQPPWNMTLSGMPEGEEFMRYLRKWIEAPTTEDCPLGGKAAYSDAIVMDTKHPDILASHFRTSHIPLRSQQDFISAYTAARRISKEIMKDVSTEVFPYSKFYIFFDQYTSIVRLAGALIGSALAAVLVITTVMLGSIATGLVVTLVVGMTVSAIIGSMAVMGVSLNAVSLVNLIICVGISVEFTAHIARAFTFPSRATMERAPRHRFRGRDVRAWTAMVNVASSVISGITITKILGVGVLAFTRSKIFEIYYFRVWVALVLWASTHALILLPVLLSLVGGKGYVDPESEGGLEQDLRRRQYPALLAEDEEYDSDD</sequence>
<feature type="region of interest" description="Disordered" evidence="15">
    <location>
        <begin position="1085"/>
        <end position="1112"/>
    </location>
</feature>
<evidence type="ECO:0000256" key="6">
    <source>
        <dbReference type="ARBA" id="ARBA00022737"/>
    </source>
</evidence>
<name>A0A364MT47_STELY</name>
<keyword evidence="13" id="KW-0325">Glycoprotein</keyword>
<feature type="transmembrane region" description="Helical" evidence="16">
    <location>
        <begin position="1422"/>
        <end position="1447"/>
    </location>
</feature>
<dbReference type="Pfam" id="PF16414">
    <property type="entry name" value="NPC1_N"/>
    <property type="match status" value="1"/>
</dbReference>
<evidence type="ECO:0000256" key="13">
    <source>
        <dbReference type="ARBA" id="ARBA00023180"/>
    </source>
</evidence>
<dbReference type="InterPro" id="IPR057672">
    <property type="entry name" value="TPR_IPO4/5"/>
</dbReference>
<feature type="domain" description="SSD" evidence="17">
    <location>
        <begin position="1746"/>
        <end position="1920"/>
    </location>
</feature>
<feature type="transmembrane region" description="Helical" evidence="16">
    <location>
        <begin position="2253"/>
        <end position="2276"/>
    </location>
</feature>
<comment type="subcellular location">
    <subcellularLocation>
        <location evidence="1">Endomembrane system</location>
        <topology evidence="1">Multi-pass membrane protein</topology>
    </subcellularLocation>
</comment>
<evidence type="ECO:0000256" key="16">
    <source>
        <dbReference type="SAM" id="Phobius"/>
    </source>
</evidence>
<feature type="transmembrane region" description="Helical" evidence="16">
    <location>
        <begin position="1509"/>
        <end position="1529"/>
    </location>
</feature>
<keyword evidence="20" id="KW-1185">Reference proteome</keyword>
<comment type="caution">
    <text evidence="19">The sequence shown here is derived from an EMBL/GenBank/DDBJ whole genome shotgun (WGS) entry which is preliminary data.</text>
</comment>
<dbReference type="InterPro" id="IPR032190">
    <property type="entry name" value="NPC1_N"/>
</dbReference>
<proteinExistence type="inferred from homology"/>
<feature type="transmembrane region" description="Helical" evidence="16">
    <location>
        <begin position="2367"/>
        <end position="2390"/>
    </location>
</feature>
<feature type="transmembrane region" description="Helical" evidence="16">
    <location>
        <begin position="1818"/>
        <end position="1840"/>
    </location>
</feature>
<dbReference type="InterPro" id="IPR000731">
    <property type="entry name" value="SSD"/>
</dbReference>
<keyword evidence="10" id="KW-0443">Lipid metabolism</keyword>
<accession>A0A364MT47</accession>
<feature type="transmembrane region" description="Helical" evidence="16">
    <location>
        <begin position="1870"/>
        <end position="1889"/>
    </location>
</feature>
<dbReference type="PROSITE" id="PS50166">
    <property type="entry name" value="IMPORTIN_B_NT"/>
    <property type="match status" value="1"/>
</dbReference>
<dbReference type="Pfam" id="PF02985">
    <property type="entry name" value="HEAT"/>
    <property type="match status" value="1"/>
</dbReference>
<keyword evidence="6" id="KW-0677">Repeat</keyword>
<dbReference type="GO" id="GO:0006629">
    <property type="term" value="P:lipid metabolic process"/>
    <property type="evidence" value="ECO:0007669"/>
    <property type="project" value="UniProtKB-KW"/>
</dbReference>
<evidence type="ECO:0000256" key="2">
    <source>
        <dbReference type="ARBA" id="ARBA00005585"/>
    </source>
</evidence>
<dbReference type="InterPro" id="IPR016024">
    <property type="entry name" value="ARM-type_fold"/>
</dbReference>
<evidence type="ECO:0000256" key="5">
    <source>
        <dbReference type="ARBA" id="ARBA00022729"/>
    </source>
</evidence>
<evidence type="ECO:0000256" key="10">
    <source>
        <dbReference type="ARBA" id="ARBA00023098"/>
    </source>
</evidence>
<dbReference type="GO" id="GO:0032934">
    <property type="term" value="F:sterol binding"/>
    <property type="evidence" value="ECO:0007669"/>
    <property type="project" value="TreeGrafter"/>
</dbReference>
<dbReference type="PROSITE" id="PS50077">
    <property type="entry name" value="HEAT_REPEAT"/>
    <property type="match status" value="1"/>
</dbReference>
<keyword evidence="7 16" id="KW-1133">Transmembrane helix</keyword>
<dbReference type="GO" id="GO:0031267">
    <property type="term" value="F:small GTPase binding"/>
    <property type="evidence" value="ECO:0007669"/>
    <property type="project" value="InterPro"/>
</dbReference>
<dbReference type="InterPro" id="IPR021133">
    <property type="entry name" value="HEAT_type_2"/>
</dbReference>
<dbReference type="PANTHER" id="PTHR45727:SF2">
    <property type="entry name" value="NPC INTRACELLULAR CHOLESTEROL TRANSPORTER 1"/>
    <property type="match status" value="1"/>
</dbReference>
<dbReference type="FunFam" id="1.20.1640.10:FF:000029">
    <property type="entry name" value="Putative Patched sphingolipid transporter"/>
    <property type="match status" value="1"/>
</dbReference>
<dbReference type="GO" id="GO:0012505">
    <property type="term" value="C:endomembrane system"/>
    <property type="evidence" value="ECO:0007669"/>
    <property type="project" value="UniProtKB-SubCell"/>
</dbReference>
<feature type="transmembrane region" description="Helical" evidence="16">
    <location>
        <begin position="1788"/>
        <end position="1812"/>
    </location>
</feature>
<evidence type="ECO:0000256" key="12">
    <source>
        <dbReference type="ARBA" id="ARBA00023157"/>
    </source>
</evidence>
<dbReference type="GO" id="GO:0005634">
    <property type="term" value="C:nucleus"/>
    <property type="evidence" value="ECO:0007669"/>
    <property type="project" value="UniProtKB-ARBA"/>
</dbReference>
<gene>
    <name evidence="19" type="ORF">DDE83_008508</name>
</gene>
<dbReference type="InterPro" id="IPR053958">
    <property type="entry name" value="HMGCR/SNAP/NPC1-like_SSD"/>
</dbReference>
<dbReference type="Pfam" id="PF25574">
    <property type="entry name" value="TPR_IMB1"/>
    <property type="match status" value="1"/>
</dbReference>
<feature type="transmembrane region" description="Helical" evidence="16">
    <location>
        <begin position="2324"/>
        <end position="2347"/>
    </location>
</feature>
<dbReference type="InterPro" id="IPR058584">
    <property type="entry name" value="IMB1_TNPO1-like_TPR"/>
</dbReference>
<dbReference type="PROSITE" id="PS50156">
    <property type="entry name" value="SSD"/>
    <property type="match status" value="1"/>
</dbReference>
<dbReference type="GO" id="GO:0006886">
    <property type="term" value="P:intracellular protein transport"/>
    <property type="evidence" value="ECO:0007669"/>
    <property type="project" value="InterPro"/>
</dbReference>
<dbReference type="Pfam" id="PF12349">
    <property type="entry name" value="Sterol-sensing"/>
    <property type="match status" value="1"/>
</dbReference>
<evidence type="ECO:0000256" key="8">
    <source>
        <dbReference type="ARBA" id="ARBA00022990"/>
    </source>
</evidence>
<dbReference type="Pfam" id="PF22314">
    <property type="entry name" value="NPC1_MLD"/>
    <property type="match status" value="1"/>
</dbReference>
<evidence type="ECO:0000256" key="7">
    <source>
        <dbReference type="ARBA" id="ARBA00022989"/>
    </source>
</evidence>
<reference evidence="20" key="1">
    <citation type="submission" date="2018-05" db="EMBL/GenBank/DDBJ databases">
        <title>Draft genome sequence of Stemphylium lycopersici strain CIDEFI 213.</title>
        <authorList>
            <person name="Medina R."/>
            <person name="Franco M.E.E."/>
            <person name="Lucentini C.G."/>
            <person name="Saparrat M.C.N."/>
            <person name="Balatti P.A."/>
        </authorList>
    </citation>
    <scope>NUCLEOTIDE SEQUENCE [LARGE SCALE GENOMIC DNA]</scope>
    <source>
        <strain evidence="20">CIDEFI 213</strain>
    </source>
</reference>
<dbReference type="SMART" id="SM00913">
    <property type="entry name" value="IBN_N"/>
    <property type="match status" value="1"/>
</dbReference>
<evidence type="ECO:0000259" key="18">
    <source>
        <dbReference type="PROSITE" id="PS50166"/>
    </source>
</evidence>
<feature type="compositionally biased region" description="Polar residues" evidence="15">
    <location>
        <begin position="1085"/>
        <end position="1097"/>
    </location>
</feature>
<evidence type="ECO:0000256" key="1">
    <source>
        <dbReference type="ARBA" id="ARBA00004127"/>
    </source>
</evidence>
<dbReference type="InterPro" id="IPR001494">
    <property type="entry name" value="Importin-beta_N"/>
</dbReference>
<evidence type="ECO:0000259" key="17">
    <source>
        <dbReference type="PROSITE" id="PS50156"/>
    </source>
</evidence>
<protein>
    <submittedName>
        <fullName evidence="19">Niemann-pick c1 protein</fullName>
    </submittedName>
</protein>
<keyword evidence="5" id="KW-0732">Signal</keyword>
<dbReference type="InterPro" id="IPR011989">
    <property type="entry name" value="ARM-like"/>
</dbReference>
<keyword evidence="12" id="KW-1015">Disulfide bond</keyword>
<dbReference type="Pfam" id="PF03810">
    <property type="entry name" value="IBN_N"/>
    <property type="match status" value="1"/>
</dbReference>
<feature type="repeat" description="HEAT" evidence="14">
    <location>
        <begin position="386"/>
        <end position="424"/>
    </location>
</feature>
<evidence type="ECO:0000256" key="15">
    <source>
        <dbReference type="SAM" id="MobiDB-lite"/>
    </source>
</evidence>
<dbReference type="InterPro" id="IPR053956">
    <property type="entry name" value="NPC1_MLD"/>
</dbReference>
<keyword evidence="3" id="KW-0813">Transport</keyword>
<feature type="transmembrane region" description="Helical" evidence="16">
    <location>
        <begin position="1751"/>
        <end position="1776"/>
    </location>
</feature>
<dbReference type="Gene3D" id="1.25.10.10">
    <property type="entry name" value="Leucine-rich Repeat Variant"/>
    <property type="match status" value="1"/>
</dbReference>
<comment type="similarity">
    <text evidence="2">Belongs to the patched family.</text>
</comment>
<feature type="domain" description="Importin N-terminal" evidence="18">
    <location>
        <begin position="24"/>
        <end position="91"/>
    </location>
</feature>
<evidence type="ECO:0000313" key="20">
    <source>
        <dbReference type="Proteomes" id="UP000249619"/>
    </source>
</evidence>
<dbReference type="PANTHER" id="PTHR45727">
    <property type="entry name" value="NPC INTRACELLULAR CHOLESTEROL TRANSPORTER 1"/>
    <property type="match status" value="1"/>
</dbReference>
<keyword evidence="4 16" id="KW-0812">Transmembrane</keyword>
<evidence type="ECO:0000256" key="4">
    <source>
        <dbReference type="ARBA" id="ARBA00022692"/>
    </source>
</evidence>
<feature type="transmembrane region" description="Helical" evidence="16">
    <location>
        <begin position="2282"/>
        <end position="2303"/>
    </location>
</feature>
<organism evidence="19 20">
    <name type="scientific">Stemphylium lycopersici</name>
    <name type="common">Tomato gray leaf spot disease fungus</name>
    <name type="synonym">Thyrospora lycopersici</name>
    <dbReference type="NCBI Taxonomy" id="183478"/>
    <lineage>
        <taxon>Eukaryota</taxon>
        <taxon>Fungi</taxon>
        <taxon>Dikarya</taxon>
        <taxon>Ascomycota</taxon>
        <taxon>Pezizomycotina</taxon>
        <taxon>Dothideomycetes</taxon>
        <taxon>Pleosporomycetidae</taxon>
        <taxon>Pleosporales</taxon>
        <taxon>Pleosporineae</taxon>
        <taxon>Pleosporaceae</taxon>
        <taxon>Stemphylium</taxon>
    </lineage>
</organism>
<dbReference type="GO" id="GO:0015918">
    <property type="term" value="P:sterol transport"/>
    <property type="evidence" value="ECO:0007669"/>
    <property type="project" value="TreeGrafter"/>
</dbReference>
<feature type="transmembrane region" description="Helical" evidence="16">
    <location>
        <begin position="1979"/>
        <end position="1997"/>
    </location>
</feature>
<keyword evidence="8" id="KW-0007">Acetylation</keyword>
<dbReference type="Gene3D" id="1.20.1640.10">
    <property type="entry name" value="Multidrug efflux transporter AcrB transmembrane domain"/>
    <property type="match status" value="2"/>
</dbReference>
<keyword evidence="11 16" id="KW-0472">Membrane</keyword>
<keyword evidence="9" id="KW-0445">Lipid transport</keyword>
<evidence type="ECO:0000256" key="3">
    <source>
        <dbReference type="ARBA" id="ARBA00022448"/>
    </source>
</evidence>
<feature type="transmembrane region" description="Helical" evidence="16">
    <location>
        <begin position="1895"/>
        <end position="1920"/>
    </location>
</feature>
<dbReference type="GO" id="GO:0016020">
    <property type="term" value="C:membrane"/>
    <property type="evidence" value="ECO:0007669"/>
    <property type="project" value="TreeGrafter"/>
</dbReference>
<evidence type="ECO:0000256" key="9">
    <source>
        <dbReference type="ARBA" id="ARBA00023055"/>
    </source>
</evidence>
<dbReference type="EMBL" id="QGDH01000208">
    <property type="protein sequence ID" value="RAR02653.1"/>
    <property type="molecule type" value="Genomic_DNA"/>
</dbReference>
<feature type="transmembrane region" description="Helical" evidence="16">
    <location>
        <begin position="2226"/>
        <end position="2246"/>
    </location>
</feature>
<dbReference type="SUPFAM" id="SSF82866">
    <property type="entry name" value="Multidrug efflux transporter AcrB transmembrane domain"/>
    <property type="match status" value="2"/>
</dbReference>
<dbReference type="FunFam" id="1.20.1640.10:FF:000008">
    <property type="entry name" value="NPC intracellular cholesterol transporter 1"/>
    <property type="match status" value="1"/>
</dbReference>
<dbReference type="Pfam" id="PF25780">
    <property type="entry name" value="TPR_IPO5"/>
    <property type="match status" value="1"/>
</dbReference>
<dbReference type="Proteomes" id="UP000249619">
    <property type="component" value="Unassembled WGS sequence"/>
</dbReference>
<dbReference type="InterPro" id="IPR000357">
    <property type="entry name" value="HEAT"/>
</dbReference>
<evidence type="ECO:0000256" key="14">
    <source>
        <dbReference type="PROSITE-ProRule" id="PRU00103"/>
    </source>
</evidence>
<evidence type="ECO:0000313" key="19">
    <source>
        <dbReference type="EMBL" id="RAR02653.1"/>
    </source>
</evidence>
<dbReference type="SUPFAM" id="SSF48371">
    <property type="entry name" value="ARM repeat"/>
    <property type="match status" value="2"/>
</dbReference>
<dbReference type="STRING" id="183478.A0A364MT47"/>
<evidence type="ECO:0000256" key="11">
    <source>
        <dbReference type="ARBA" id="ARBA00023136"/>
    </source>
</evidence>